<gene>
    <name evidence="2" type="ORF">GCM10007923_55580</name>
</gene>
<keyword evidence="3" id="KW-1185">Reference proteome</keyword>
<evidence type="ECO:0000313" key="2">
    <source>
        <dbReference type="EMBL" id="GLR54341.1"/>
    </source>
</evidence>
<dbReference type="RefSeq" id="WP_245083122.1">
    <property type="nucleotide sequence ID" value="NZ_BSOP01000050.1"/>
</dbReference>
<name>A0ABQ5ZTH5_9HYPH</name>
<feature type="region of interest" description="Disordered" evidence="1">
    <location>
        <begin position="478"/>
        <end position="498"/>
    </location>
</feature>
<evidence type="ECO:0008006" key="4">
    <source>
        <dbReference type="Google" id="ProtNLM"/>
    </source>
</evidence>
<organism evidence="2 3">
    <name type="scientific">Shinella yambaruensis</name>
    <dbReference type="NCBI Taxonomy" id="415996"/>
    <lineage>
        <taxon>Bacteria</taxon>
        <taxon>Pseudomonadati</taxon>
        <taxon>Pseudomonadota</taxon>
        <taxon>Alphaproteobacteria</taxon>
        <taxon>Hyphomicrobiales</taxon>
        <taxon>Rhizobiaceae</taxon>
        <taxon>Shinella</taxon>
    </lineage>
</organism>
<comment type="caution">
    <text evidence="2">The sequence shown here is derived from an EMBL/GenBank/DDBJ whole genome shotgun (WGS) entry which is preliminary data.</text>
</comment>
<dbReference type="Gene3D" id="3.30.420.240">
    <property type="match status" value="1"/>
</dbReference>
<dbReference type="EMBL" id="BSOP01000050">
    <property type="protein sequence ID" value="GLR54341.1"/>
    <property type="molecule type" value="Genomic_DNA"/>
</dbReference>
<sequence>MKPLVTMREALEDPQLLGGAIPGESWALWRVLLIAAMGEALTDDERVLFHSVTGRSSEPLERVDEIWAIVGRRGGKTRSAGTFAAYLAALCDWSEYLAPGERGALPILAAASYQAGKAFEHVKGILTHSPVLNGMLEGEPTAEKISLDNSTDITIAVANFRTVRSITAIGAICDELAFWSLEGSKNPDQEILRALRPALATTSAPMMVISSPYARKGELFRTFRSDFGPNGDKAVLVANGPSKTFNSTLKQSTVDKAYQRDPGAASAEYGGLFRTDVETLLVREVVEALVDAGITERAREPGISYSAFVDPAGGSGTDSMTLCIAHRDRQNNAVIDVLREKKPPFKPSVVTAEFCETLKSYGVTKVTGDNFGGEWCKEPFSHHGVTYERCDQPKSALYGAMVPHINSGHLTLLDNTRAIDQLVGLERRSGSSGRDIIDHAPGGHDDVANAIAGAVAPLLTKRGPMKISPEALVASASPANPRAFPMGGGSYSQQLIRH</sequence>
<dbReference type="Proteomes" id="UP001156702">
    <property type="component" value="Unassembled WGS sequence"/>
</dbReference>
<accession>A0ABQ5ZTH5</accession>
<evidence type="ECO:0000256" key="1">
    <source>
        <dbReference type="SAM" id="MobiDB-lite"/>
    </source>
</evidence>
<dbReference type="InterPro" id="IPR027417">
    <property type="entry name" value="P-loop_NTPase"/>
</dbReference>
<dbReference type="Gene3D" id="3.40.50.300">
    <property type="entry name" value="P-loop containing nucleotide triphosphate hydrolases"/>
    <property type="match status" value="1"/>
</dbReference>
<proteinExistence type="predicted"/>
<reference evidence="3" key="1">
    <citation type="journal article" date="2019" name="Int. J. Syst. Evol. Microbiol.">
        <title>The Global Catalogue of Microorganisms (GCM) 10K type strain sequencing project: providing services to taxonomists for standard genome sequencing and annotation.</title>
        <authorList>
            <consortium name="The Broad Institute Genomics Platform"/>
            <consortium name="The Broad Institute Genome Sequencing Center for Infectious Disease"/>
            <person name="Wu L."/>
            <person name="Ma J."/>
        </authorList>
    </citation>
    <scope>NUCLEOTIDE SEQUENCE [LARGE SCALE GENOMIC DNA]</scope>
    <source>
        <strain evidence="3">NBRC 102122</strain>
    </source>
</reference>
<protein>
    <recommendedName>
        <fullName evidence="4">Terminase</fullName>
    </recommendedName>
</protein>
<evidence type="ECO:0000313" key="3">
    <source>
        <dbReference type="Proteomes" id="UP001156702"/>
    </source>
</evidence>